<dbReference type="AlphaFoldDB" id="A0A6C0T443"/>
<evidence type="ECO:0000256" key="14">
    <source>
        <dbReference type="ARBA" id="ARBA00023140"/>
    </source>
</evidence>
<dbReference type="Pfam" id="PF20256">
    <property type="entry name" value="MoCoBD_2"/>
    <property type="match status" value="1"/>
</dbReference>
<feature type="binding site" evidence="20">
    <location>
        <position position="48"/>
    </location>
    <ligand>
        <name>[2Fe-2S] cluster</name>
        <dbReference type="ChEBI" id="CHEBI:190135"/>
        <label>1</label>
    </ligand>
</feature>
<dbReference type="FunFam" id="3.10.20.30:FF:000012">
    <property type="entry name" value="Xanthine dehydrogenase/oxidase"/>
    <property type="match status" value="1"/>
</dbReference>
<dbReference type="SUPFAM" id="SSF54292">
    <property type="entry name" value="2Fe-2S ferredoxin-like"/>
    <property type="match status" value="1"/>
</dbReference>
<dbReference type="GO" id="GO:0071949">
    <property type="term" value="F:FAD binding"/>
    <property type="evidence" value="ECO:0007669"/>
    <property type="project" value="InterPro"/>
</dbReference>
<evidence type="ECO:0000256" key="20">
    <source>
        <dbReference type="PIRSR" id="PIRSR000127-3"/>
    </source>
</evidence>
<feature type="binding site" evidence="19">
    <location>
        <position position="403"/>
    </location>
    <ligand>
        <name>FAD</name>
        <dbReference type="ChEBI" id="CHEBI:57692"/>
    </ligand>
</feature>
<reference evidence="22" key="1">
    <citation type="submission" date="2019-06" db="EMBL/GenBank/DDBJ databases">
        <title>Molecular characterization of putative aldehyde oxidase genes in the Asian corn borer, Ostrinia furnacalis.</title>
        <authorList>
            <person name="Liu S."/>
        </authorList>
    </citation>
    <scope>NUCLEOTIDE SEQUENCE</scope>
    <source>
        <strain evidence="22">HF</strain>
    </source>
</reference>
<feature type="binding site" evidence="20">
    <location>
        <position position="1037"/>
    </location>
    <ligand>
        <name>Mo-molybdopterin</name>
        <dbReference type="ChEBI" id="CHEBI:71302"/>
    </ligand>
    <ligandPart>
        <name>Mo</name>
        <dbReference type="ChEBI" id="CHEBI:28685"/>
    </ligandPart>
</feature>
<evidence type="ECO:0000313" key="22">
    <source>
        <dbReference type="EMBL" id="QIA97585.1"/>
    </source>
</evidence>
<dbReference type="InterPro" id="IPR036318">
    <property type="entry name" value="FAD-bd_PCMH-like_sf"/>
</dbReference>
<dbReference type="EMBL" id="MN109604">
    <property type="protein sequence ID" value="QIA97585.1"/>
    <property type="molecule type" value="mRNA"/>
</dbReference>
<dbReference type="CDD" id="cd00207">
    <property type="entry name" value="fer2"/>
    <property type="match status" value="1"/>
</dbReference>
<accession>A0A6C0T443</accession>
<dbReference type="Gene3D" id="3.30.390.50">
    <property type="entry name" value="CO dehydrogenase flavoprotein, C-terminal domain"/>
    <property type="match status" value="1"/>
</dbReference>
<dbReference type="SUPFAM" id="SSF56176">
    <property type="entry name" value="FAD-binding/transporter-associated domain-like"/>
    <property type="match status" value="1"/>
</dbReference>
<evidence type="ECO:0000256" key="4">
    <source>
        <dbReference type="ARBA" id="ARBA00011738"/>
    </source>
</evidence>
<feature type="binding site" evidence="20">
    <location>
        <position position="51"/>
    </location>
    <ligand>
        <name>[2Fe-2S] cluster</name>
        <dbReference type="ChEBI" id="CHEBI:190135"/>
        <label>1</label>
    </ligand>
</feature>
<feature type="binding site" evidence="20">
    <location>
        <position position="113"/>
    </location>
    <ligand>
        <name>[2Fe-2S] cluster</name>
        <dbReference type="ChEBI" id="CHEBI:190135"/>
        <label>2</label>
    </ligand>
</feature>
<feature type="binding site" evidence="20">
    <location>
        <position position="741"/>
    </location>
    <ligand>
        <name>Mo-molybdopterin</name>
        <dbReference type="ChEBI" id="CHEBI:71302"/>
    </ligand>
    <ligandPart>
        <name>Mo</name>
        <dbReference type="ChEBI" id="CHEBI:28685"/>
    </ligandPart>
</feature>
<dbReference type="Pfam" id="PF02738">
    <property type="entry name" value="MoCoBD_1"/>
    <property type="match status" value="1"/>
</dbReference>
<dbReference type="SUPFAM" id="SSF54665">
    <property type="entry name" value="CO dehydrogenase molybdoprotein N-domain-like"/>
    <property type="match status" value="1"/>
</dbReference>
<sequence length="1267" mass="138874">MDKVYFTINGEHYSLSGSEVSPTTSLNEYLRDYLQLHGTKAMCREGGCGACVVAVARPHPVTKEKHTVAVNSCLVHVLSCHQWDITTVEGVGNRKDGYHAIQSRLAAFNGTQCGYCTPGWVMNMYSLYEGAKQRLSTGDVEDSFGGNICRCTGYRPILDAFKSFATDASPELQNKVLDLEDLHKVKCAQKCERRCSVIDDEWCVLHNKQESMLQLEGPSSRWYKAFTLQDVFQILAKEGLDSYKLVAGNTGQGVFSDPTPPRIFIDISSIEALKDNLIDVNLVIGAGTTLTELITVFRTRSSHNDFSYMKDFVEHLELVAHVPVRNTGTIGGNLAMKNAHHDFPSDLFILLETVNATVTVVNHTLSEKTLTMQDFLNTDLKNHVITNFKMPPLSHSNKIRSYKIMPRAQNALAIVNAGFAFKFDSNNKIEQARIVFSPISSSFIHATETENLIKGKELFNEEVLKSALKKLEEEIVPVDDPPVPSPLCRKTIALGLFYKAVLSLCPAQALNPRYASGTTMLSRGISTGTQTFDTDKSLWPLNKPVSKLEALTQCSGEAKYACDVSSTPRDVHVAFVLSKICLGEIESFDASQALKIPGVVAFYTAKDIPGKNTFVPTNVPWASFEEEILASKEVSYYGQPVALVAAVSHAIALKAADLVKVVYKKSSDKPVLSIEEALVAPDKDRRIREDVSKTATGKGENTSHVIKGSFIIPSQYHFTMETQCCSVSNTELGIHVRSATQWMDLVHVAVANALDIEQNRVLVSVPRVGGAYGGKASRSALAACACALVARKLNRTATLVMPLTHNMAAVGKRQRCRADYELGVDDEGVIQYLNLSYYMDCGFNFNDTAGSAISDVMALMYQSSTWTVKGYSVLTDTAGNTWCRAPGTNEATAIVEHLMERIAHVTKKDPIEVRIKNITPEHISIKDMIDTLKNDSNYNERKAQIATFNAENAWKKRGIKLCIMSFPIDYSWNFPVTVSVYHGDGTVAITHGGIEMGQGINTKVAQVCAYTLKVPLEKVSVFGSDSLSSPNAMASNGSITSDCVAYATVKSCTELLKRLEAVKNEMNDPSWEQLVQKAFEKGVNLQTSYMTGPLDSPAGYNIHGACACEVELDVLTGQHAVTRVDLIEDVGVSISPDIDVGQIEGAFIMGLGLWTSEQLAYEPSSGRLLTDRTWTYHPPGAKDIPVDFRVAFQKNSINTAGILRSKATGEPALTLAVTVPLALHDAIVSARKEFGYADTEWLDVDAPYSVENILKAISPKTESFKLK</sequence>
<comment type="subcellular location">
    <subcellularLocation>
        <location evidence="2">Peroxisome</location>
    </subcellularLocation>
</comment>
<dbReference type="PROSITE" id="PS51387">
    <property type="entry name" value="FAD_PCMH"/>
    <property type="match status" value="1"/>
</dbReference>
<dbReference type="GO" id="GO:0050302">
    <property type="term" value="F:indole-3-acetaldehyde oxidase activity"/>
    <property type="evidence" value="ECO:0007669"/>
    <property type="project" value="UniProtKB-EC"/>
</dbReference>
<feature type="binding site" evidence="20">
    <location>
        <position position="151"/>
    </location>
    <ligand>
        <name>[2Fe-2S] cluster</name>
        <dbReference type="ChEBI" id="CHEBI:190135"/>
        <label>2</label>
    </ligand>
</feature>
<evidence type="ECO:0000256" key="7">
    <source>
        <dbReference type="ARBA" id="ARBA00022714"/>
    </source>
</evidence>
<evidence type="ECO:0000256" key="17">
    <source>
        <dbReference type="ARBA" id="ARBA00072265"/>
    </source>
</evidence>
<dbReference type="Gene3D" id="3.30.365.10">
    <property type="entry name" value="Aldehyde oxidase/xanthine dehydrogenase, molybdopterin binding domain"/>
    <property type="match status" value="4"/>
</dbReference>
<protein>
    <recommendedName>
        <fullName evidence="17">Indole-3-acetaldehyde oxidase</fullName>
    </recommendedName>
</protein>
<evidence type="ECO:0000256" key="9">
    <source>
        <dbReference type="ARBA" id="ARBA00022827"/>
    </source>
</evidence>
<dbReference type="InterPro" id="IPR006058">
    <property type="entry name" value="2Fe2S_fd_BS"/>
</dbReference>
<evidence type="ECO:0000256" key="11">
    <source>
        <dbReference type="ARBA" id="ARBA00023004"/>
    </source>
</evidence>
<dbReference type="GO" id="GO:0051537">
    <property type="term" value="F:2 iron, 2 sulfur cluster binding"/>
    <property type="evidence" value="ECO:0007669"/>
    <property type="project" value="UniProtKB-KW"/>
</dbReference>
<dbReference type="Pfam" id="PF00111">
    <property type="entry name" value="Fer2"/>
    <property type="match status" value="1"/>
</dbReference>
<dbReference type="PIRSF" id="PIRSF000127">
    <property type="entry name" value="Xanthine_DH"/>
    <property type="match status" value="1"/>
</dbReference>
<evidence type="ECO:0000256" key="19">
    <source>
        <dbReference type="PIRSR" id="PIRSR000127-2"/>
    </source>
</evidence>
<comment type="cofactor">
    <cofactor evidence="1 19">
        <name>FAD</name>
        <dbReference type="ChEBI" id="CHEBI:57692"/>
    </cofactor>
</comment>
<evidence type="ECO:0000256" key="12">
    <source>
        <dbReference type="ARBA" id="ARBA00023014"/>
    </source>
</evidence>
<feature type="binding site" evidence="19">
    <location>
        <position position="342"/>
    </location>
    <ligand>
        <name>FAD</name>
        <dbReference type="ChEBI" id="CHEBI:57692"/>
    </ligand>
</feature>
<feature type="binding site" evidence="20">
    <location>
        <position position="884"/>
    </location>
    <ligand>
        <name>Mo-molybdopterin</name>
        <dbReference type="ChEBI" id="CHEBI:71302"/>
    </ligand>
    <ligandPart>
        <name>Mo</name>
        <dbReference type="ChEBI" id="CHEBI:28685"/>
    </ligandPart>
</feature>
<dbReference type="Gene3D" id="3.30.465.10">
    <property type="match status" value="1"/>
</dbReference>
<dbReference type="InterPro" id="IPR036856">
    <property type="entry name" value="Ald_Oxase/Xan_DH_a/b_sf"/>
</dbReference>
<dbReference type="InterPro" id="IPR000674">
    <property type="entry name" value="Ald_Oxase/Xan_DH_a/b"/>
</dbReference>
<dbReference type="PANTHER" id="PTHR11908:SF132">
    <property type="entry name" value="ALDEHYDE OXIDASE 1-RELATED"/>
    <property type="match status" value="1"/>
</dbReference>
<dbReference type="FunFam" id="3.30.365.10:FF:000001">
    <property type="entry name" value="Xanthine dehydrogenase oxidase"/>
    <property type="match status" value="1"/>
</dbReference>
<dbReference type="InterPro" id="IPR016208">
    <property type="entry name" value="Ald_Oxase/xanthine_DH-like"/>
</dbReference>
<dbReference type="InterPro" id="IPR008274">
    <property type="entry name" value="AldOxase/xan_DH_MoCoBD1"/>
</dbReference>
<dbReference type="FunFam" id="3.30.365.10:FF:000008">
    <property type="entry name" value="Aldehyde oxidase1"/>
    <property type="match status" value="1"/>
</dbReference>
<keyword evidence="10" id="KW-0560">Oxidoreductase</keyword>
<dbReference type="InterPro" id="IPR012675">
    <property type="entry name" value="Beta-grasp_dom_sf"/>
</dbReference>
<keyword evidence="7 20" id="KW-0001">2Fe-2S</keyword>
<dbReference type="Gene3D" id="3.10.20.30">
    <property type="match status" value="1"/>
</dbReference>
<dbReference type="GO" id="GO:0005777">
    <property type="term" value="C:peroxisome"/>
    <property type="evidence" value="ECO:0007669"/>
    <property type="project" value="UniProtKB-SubCell"/>
</dbReference>
<dbReference type="FunFam" id="3.30.390.50:FF:000003">
    <property type="entry name" value="Aldehyde oxidase1"/>
    <property type="match status" value="1"/>
</dbReference>
<evidence type="ECO:0000256" key="1">
    <source>
        <dbReference type="ARBA" id="ARBA00001974"/>
    </source>
</evidence>
<dbReference type="InterPro" id="IPR036010">
    <property type="entry name" value="2Fe-2S_ferredoxin-like_sf"/>
</dbReference>
<name>A0A6C0T443_OSTFU</name>
<dbReference type="InterPro" id="IPR036683">
    <property type="entry name" value="CO_DH_flav_C_dom_sf"/>
</dbReference>
<evidence type="ECO:0000256" key="15">
    <source>
        <dbReference type="ARBA" id="ARBA00034078"/>
    </source>
</evidence>
<feature type="active site" description="Proton acceptor" evidence="18">
    <location>
        <position position="1210"/>
    </location>
</feature>
<evidence type="ECO:0000256" key="18">
    <source>
        <dbReference type="PIRSR" id="PIRSR000127-1"/>
    </source>
</evidence>
<evidence type="ECO:0000256" key="5">
    <source>
        <dbReference type="ARBA" id="ARBA00022505"/>
    </source>
</evidence>
<evidence type="ECO:0000256" key="8">
    <source>
        <dbReference type="ARBA" id="ARBA00022723"/>
    </source>
</evidence>
<dbReference type="InterPro" id="IPR046867">
    <property type="entry name" value="AldOxase/xan_DH_MoCoBD2"/>
</dbReference>
<dbReference type="GO" id="GO:0005506">
    <property type="term" value="F:iron ion binding"/>
    <property type="evidence" value="ECO:0007669"/>
    <property type="project" value="InterPro"/>
</dbReference>
<evidence type="ECO:0000259" key="21">
    <source>
        <dbReference type="PROSITE" id="PS51387"/>
    </source>
</evidence>
<dbReference type="InterPro" id="IPR016166">
    <property type="entry name" value="FAD-bd_PCMH"/>
</dbReference>
<keyword evidence="6" id="KW-0285">Flavoprotein</keyword>
<feature type="binding site" evidence="20">
    <location>
        <position position="116"/>
    </location>
    <ligand>
        <name>[2Fe-2S] cluster</name>
        <dbReference type="ChEBI" id="CHEBI:190135"/>
        <label>2</label>
    </ligand>
</feature>
<keyword evidence="8 20" id="KW-0479">Metal-binding</keyword>
<comment type="similarity">
    <text evidence="3">Belongs to the xanthine dehydrogenase family.</text>
</comment>
<dbReference type="Pfam" id="PF00941">
    <property type="entry name" value="FAD_binding_5"/>
    <property type="match status" value="1"/>
</dbReference>
<dbReference type="SMART" id="SM01008">
    <property type="entry name" value="Ald_Xan_dh_C"/>
    <property type="match status" value="1"/>
</dbReference>
<dbReference type="InterPro" id="IPR016169">
    <property type="entry name" value="FAD-bd_PCMH_sub2"/>
</dbReference>
<comment type="cofactor">
    <cofactor evidence="20">
        <name>Mo-molybdopterin</name>
        <dbReference type="ChEBI" id="CHEBI:71302"/>
    </cofactor>
    <text evidence="20">Binds 1 Mo-molybdopterin (Mo-MPT) cofactor per subunit.</text>
</comment>
<keyword evidence="14" id="KW-0576">Peroxisome</keyword>
<comment type="cofactor">
    <cofactor evidence="20">
        <name>[2Fe-2S] cluster</name>
        <dbReference type="ChEBI" id="CHEBI:190135"/>
    </cofactor>
    <text evidence="20">Binds 2 [2Fe-2S] clusters.</text>
</comment>
<dbReference type="SUPFAM" id="SSF55447">
    <property type="entry name" value="CO dehydrogenase flavoprotein C-terminal domain-like"/>
    <property type="match status" value="1"/>
</dbReference>
<dbReference type="InterPro" id="IPR001041">
    <property type="entry name" value="2Fe-2S_ferredoxin-type"/>
</dbReference>
<evidence type="ECO:0000256" key="3">
    <source>
        <dbReference type="ARBA" id="ARBA00006849"/>
    </source>
</evidence>
<dbReference type="InterPro" id="IPR005107">
    <property type="entry name" value="CO_DH_flav_C"/>
</dbReference>
<evidence type="ECO:0000256" key="16">
    <source>
        <dbReference type="ARBA" id="ARBA00052415"/>
    </source>
</evidence>
<comment type="cofactor">
    <cofactor evidence="15">
        <name>[2Fe-2S] cluster</name>
        <dbReference type="ChEBI" id="CHEBI:190135"/>
    </cofactor>
</comment>
<dbReference type="InterPro" id="IPR037165">
    <property type="entry name" value="AldOxase/xan_DH_Mopterin-bd_sf"/>
</dbReference>
<dbReference type="Pfam" id="PF01315">
    <property type="entry name" value="Ald_Xan_dh_C"/>
    <property type="match status" value="1"/>
</dbReference>
<dbReference type="Pfam" id="PF01799">
    <property type="entry name" value="Fer2_2"/>
    <property type="match status" value="1"/>
</dbReference>
<dbReference type="InterPro" id="IPR036884">
    <property type="entry name" value="2Fe-2S-bd_dom_sf"/>
</dbReference>
<feature type="binding site" evidence="20">
    <location>
        <position position="43"/>
    </location>
    <ligand>
        <name>[2Fe-2S] cluster</name>
        <dbReference type="ChEBI" id="CHEBI:190135"/>
        <label>1</label>
    </ligand>
</feature>
<feature type="domain" description="FAD-binding PCMH-type" evidence="21">
    <location>
        <begin position="215"/>
        <end position="395"/>
    </location>
</feature>
<comment type="subunit">
    <text evidence="4">Homodimer.</text>
</comment>
<keyword evidence="5 20" id="KW-0500">Molybdenum</keyword>
<feature type="binding site" evidence="20">
    <location>
        <position position="73"/>
    </location>
    <ligand>
        <name>[2Fe-2S] cluster</name>
        <dbReference type="ChEBI" id="CHEBI:190135"/>
        <label>1</label>
    </ligand>
</feature>
<keyword evidence="12 20" id="KW-0411">Iron-sulfur</keyword>
<dbReference type="InterPro" id="IPR002346">
    <property type="entry name" value="Mopterin_DH_FAD-bd"/>
</dbReference>
<dbReference type="Pfam" id="PF03450">
    <property type="entry name" value="CO_deh_flav_C"/>
    <property type="match status" value="1"/>
</dbReference>
<dbReference type="SUPFAM" id="SSF47741">
    <property type="entry name" value="CO dehydrogenase ISP C-domain like"/>
    <property type="match status" value="1"/>
</dbReference>
<evidence type="ECO:0000256" key="6">
    <source>
        <dbReference type="ARBA" id="ARBA00022630"/>
    </source>
</evidence>
<evidence type="ECO:0000256" key="13">
    <source>
        <dbReference type="ARBA" id="ARBA00023027"/>
    </source>
</evidence>
<dbReference type="SUPFAM" id="SSF56003">
    <property type="entry name" value="Molybdenum cofactor-binding domain"/>
    <property type="match status" value="1"/>
</dbReference>
<keyword evidence="9 19" id="KW-0274">FAD</keyword>
<dbReference type="InterPro" id="IPR002888">
    <property type="entry name" value="2Fe-2S-bd"/>
</dbReference>
<dbReference type="SMART" id="SM01092">
    <property type="entry name" value="CO_deh_flav_C"/>
    <property type="match status" value="1"/>
</dbReference>
<evidence type="ECO:0000256" key="10">
    <source>
        <dbReference type="ARBA" id="ARBA00023002"/>
    </source>
</evidence>
<comment type="catalytic activity">
    <reaction evidence="16">
        <text>indole-3-acetaldehyde + O2 + H2O = (indol-3-yl)acetate + H2O2 + H(+)</text>
        <dbReference type="Rhea" id="RHEA:16277"/>
        <dbReference type="ChEBI" id="CHEBI:15377"/>
        <dbReference type="ChEBI" id="CHEBI:15378"/>
        <dbReference type="ChEBI" id="CHEBI:15379"/>
        <dbReference type="ChEBI" id="CHEBI:16240"/>
        <dbReference type="ChEBI" id="CHEBI:18086"/>
        <dbReference type="ChEBI" id="CHEBI:30854"/>
        <dbReference type="EC" id="1.2.3.7"/>
    </reaction>
</comment>
<evidence type="ECO:0000256" key="2">
    <source>
        <dbReference type="ARBA" id="ARBA00004275"/>
    </source>
</evidence>
<proteinExistence type="evidence at transcript level"/>
<keyword evidence="11 20" id="KW-0408">Iron</keyword>
<dbReference type="PANTHER" id="PTHR11908">
    <property type="entry name" value="XANTHINE DEHYDROGENASE"/>
    <property type="match status" value="1"/>
</dbReference>
<organism evidence="22">
    <name type="scientific">Ostrinia furnacalis</name>
    <name type="common">Asian corn borer</name>
    <dbReference type="NCBI Taxonomy" id="93504"/>
    <lineage>
        <taxon>Eukaryota</taxon>
        <taxon>Metazoa</taxon>
        <taxon>Ecdysozoa</taxon>
        <taxon>Arthropoda</taxon>
        <taxon>Hexapoda</taxon>
        <taxon>Insecta</taxon>
        <taxon>Pterygota</taxon>
        <taxon>Neoptera</taxon>
        <taxon>Endopterygota</taxon>
        <taxon>Lepidoptera</taxon>
        <taxon>Glossata</taxon>
        <taxon>Ditrysia</taxon>
        <taxon>Pyraloidea</taxon>
        <taxon>Crambidae</taxon>
        <taxon>Pyraustinae</taxon>
        <taxon>Ostrinia</taxon>
    </lineage>
</organism>
<dbReference type="FunFam" id="3.30.465.10:FF:000013">
    <property type="entry name" value="Aldehyde oxidase"/>
    <property type="match status" value="1"/>
</dbReference>
<dbReference type="Gene3D" id="1.10.150.120">
    <property type="entry name" value="[2Fe-2S]-binding domain"/>
    <property type="match status" value="1"/>
</dbReference>
<keyword evidence="13" id="KW-0520">NAD</keyword>
<feature type="binding site" evidence="20">
    <location>
        <position position="149"/>
    </location>
    <ligand>
        <name>[2Fe-2S] cluster</name>
        <dbReference type="ChEBI" id="CHEBI:190135"/>
        <label>2</label>
    </ligand>
</feature>
<dbReference type="Gene3D" id="3.90.1170.50">
    <property type="entry name" value="Aldehyde oxidase/xanthine dehydrogenase, a/b hammerhead"/>
    <property type="match status" value="1"/>
</dbReference>
<dbReference type="PROSITE" id="PS00197">
    <property type="entry name" value="2FE2S_FER_1"/>
    <property type="match status" value="1"/>
</dbReference>